<name>A0A9Q9AWC9_9PEZI</name>
<proteinExistence type="predicted"/>
<keyword evidence="3" id="KW-1185">Reference proteome</keyword>
<protein>
    <submittedName>
        <fullName evidence="2">Uncharacterized protein</fullName>
    </submittedName>
</protein>
<feature type="compositionally biased region" description="Basic and acidic residues" evidence="1">
    <location>
        <begin position="46"/>
        <end position="65"/>
    </location>
</feature>
<organism evidence="2 3">
    <name type="scientific">Septoria linicola</name>
    <dbReference type="NCBI Taxonomy" id="215465"/>
    <lineage>
        <taxon>Eukaryota</taxon>
        <taxon>Fungi</taxon>
        <taxon>Dikarya</taxon>
        <taxon>Ascomycota</taxon>
        <taxon>Pezizomycotina</taxon>
        <taxon>Dothideomycetes</taxon>
        <taxon>Dothideomycetidae</taxon>
        <taxon>Mycosphaerellales</taxon>
        <taxon>Mycosphaerellaceae</taxon>
        <taxon>Septoria</taxon>
    </lineage>
</organism>
<evidence type="ECO:0000313" key="3">
    <source>
        <dbReference type="Proteomes" id="UP001056384"/>
    </source>
</evidence>
<sequence>MSSSNTSNSKKTMSTSVIESDSASMMSYSSTASTIALIKNKFTTSSRRDKKEDMSPREKQVEKSKGRMSSVTLATVMALR</sequence>
<feature type="region of interest" description="Disordered" evidence="1">
    <location>
        <begin position="1"/>
        <end position="23"/>
    </location>
</feature>
<feature type="region of interest" description="Disordered" evidence="1">
    <location>
        <begin position="42"/>
        <end position="70"/>
    </location>
</feature>
<dbReference type="Proteomes" id="UP001056384">
    <property type="component" value="Chromosome 5"/>
</dbReference>
<gene>
    <name evidence="2" type="ORF">Slin15195_G066270</name>
</gene>
<evidence type="ECO:0000313" key="2">
    <source>
        <dbReference type="EMBL" id="USW53308.1"/>
    </source>
</evidence>
<dbReference type="AlphaFoldDB" id="A0A9Q9AWC9"/>
<reference evidence="2" key="1">
    <citation type="submission" date="2022-06" db="EMBL/GenBank/DDBJ databases">
        <title>Complete genome sequences of two strains of the flax pathogen Septoria linicola.</title>
        <authorList>
            <person name="Lapalu N."/>
            <person name="Simon A."/>
            <person name="Demenou B."/>
            <person name="Paumier D."/>
            <person name="Guillot M.-P."/>
            <person name="Gout L."/>
            <person name="Valade R."/>
        </authorList>
    </citation>
    <scope>NUCLEOTIDE SEQUENCE</scope>
    <source>
        <strain evidence="2">SE15195</strain>
    </source>
</reference>
<accession>A0A9Q9AWC9</accession>
<dbReference type="EMBL" id="CP099422">
    <property type="protein sequence ID" value="USW53308.1"/>
    <property type="molecule type" value="Genomic_DNA"/>
</dbReference>
<evidence type="ECO:0000256" key="1">
    <source>
        <dbReference type="SAM" id="MobiDB-lite"/>
    </source>
</evidence>